<gene>
    <name evidence="5" type="primary">irpA_1</name>
    <name evidence="5" type="ORF">PHA8399_00129</name>
</gene>
<dbReference type="EMBL" id="CYSR01000002">
    <property type="protein sequence ID" value="CUH98024.1"/>
    <property type="molecule type" value="Genomic_DNA"/>
</dbReference>
<protein>
    <submittedName>
        <fullName evidence="5">Iron-regulated protein A</fullName>
    </submittedName>
</protein>
<dbReference type="GO" id="GO:0030313">
    <property type="term" value="C:cell envelope"/>
    <property type="evidence" value="ECO:0007669"/>
    <property type="project" value="UniProtKB-SubCell"/>
</dbReference>
<reference evidence="5 6" key="1">
    <citation type="submission" date="2015-09" db="EMBL/GenBank/DDBJ databases">
        <authorList>
            <consortium name="Swine Surveillance"/>
        </authorList>
    </citation>
    <scope>NUCLEOTIDE SEQUENCE [LARGE SCALE GENOMIC DNA]</scope>
    <source>
        <strain evidence="5 6">CECT 8399</strain>
    </source>
</reference>
<feature type="domain" description="Imelysin-like" evidence="4">
    <location>
        <begin position="29"/>
        <end position="310"/>
    </location>
</feature>
<proteinExistence type="predicted"/>
<evidence type="ECO:0000313" key="5">
    <source>
        <dbReference type="EMBL" id="CUH98024.1"/>
    </source>
</evidence>
<evidence type="ECO:0000256" key="1">
    <source>
        <dbReference type="ARBA" id="ARBA00004196"/>
    </source>
</evidence>
<name>A0A0P1HJP4_9RHOB</name>
<dbReference type="STRING" id="1396826.PHA8399_00129"/>
<evidence type="ECO:0000256" key="3">
    <source>
        <dbReference type="SAM" id="SignalP"/>
    </source>
</evidence>
<sequence>MRALALTLALTAAPVAASELSSSITDKLILPAFEELAADSRTLARAAQADCDPQSGALRAAYGEAFDAWIAASHYRFGPTETDSRAFALAFWPDSRSKTPKALAGLIRSEDAGIKDPAKFASYSIASRGFYALEFLLYDPQLSTAGTPEYRCALTRAVSTDIAATSKAISADWQQSYAAELRAPGSRYQTEDEITQELFKTLTTGLQVLDGMRLGRPLGTYQKPRPNRAEARRSGRSLRHVLVSLNALEPLAVALAEGHADLQEKITAGFAKARTKAEALDDPVFAGVSDPAGRFRIESLQQEIKDLHTLMREDLGPALGVAAGFNALDGD</sequence>
<dbReference type="Pfam" id="PF09375">
    <property type="entry name" value="Peptidase_M75"/>
    <property type="match status" value="1"/>
</dbReference>
<accession>A0A0P1HJP4</accession>
<dbReference type="InterPro" id="IPR038352">
    <property type="entry name" value="Imelysin_sf"/>
</dbReference>
<dbReference type="AlphaFoldDB" id="A0A0P1HJP4"/>
<evidence type="ECO:0000313" key="6">
    <source>
        <dbReference type="Proteomes" id="UP000051326"/>
    </source>
</evidence>
<organism evidence="5 6">
    <name type="scientific">Leisingera aquaemixtae</name>
    <dbReference type="NCBI Taxonomy" id="1396826"/>
    <lineage>
        <taxon>Bacteria</taxon>
        <taxon>Pseudomonadati</taxon>
        <taxon>Pseudomonadota</taxon>
        <taxon>Alphaproteobacteria</taxon>
        <taxon>Rhodobacterales</taxon>
        <taxon>Roseobacteraceae</taxon>
        <taxon>Leisingera</taxon>
    </lineage>
</organism>
<dbReference type="CDD" id="cd14659">
    <property type="entry name" value="Imelysin-like_IPPA"/>
    <property type="match status" value="1"/>
</dbReference>
<feature type="signal peptide" evidence="3">
    <location>
        <begin position="1"/>
        <end position="17"/>
    </location>
</feature>
<comment type="subcellular location">
    <subcellularLocation>
        <location evidence="1">Cell envelope</location>
    </subcellularLocation>
</comment>
<dbReference type="Proteomes" id="UP000051326">
    <property type="component" value="Unassembled WGS sequence"/>
</dbReference>
<dbReference type="InterPro" id="IPR018976">
    <property type="entry name" value="Imelysin-like"/>
</dbReference>
<dbReference type="InterPro" id="IPR034984">
    <property type="entry name" value="Imelysin-like_IPPA"/>
</dbReference>
<evidence type="ECO:0000256" key="2">
    <source>
        <dbReference type="ARBA" id="ARBA00022729"/>
    </source>
</evidence>
<evidence type="ECO:0000259" key="4">
    <source>
        <dbReference type="Pfam" id="PF09375"/>
    </source>
</evidence>
<dbReference type="RefSeq" id="WP_058284287.1">
    <property type="nucleotide sequence ID" value="NZ_CYSR01000002.1"/>
</dbReference>
<feature type="chain" id="PRO_5006064419" evidence="3">
    <location>
        <begin position="18"/>
        <end position="331"/>
    </location>
</feature>
<keyword evidence="2 3" id="KW-0732">Signal</keyword>
<dbReference type="Gene3D" id="1.20.1420.20">
    <property type="entry name" value="M75 peptidase, HXXE motif"/>
    <property type="match status" value="1"/>
</dbReference>